<dbReference type="AlphaFoldDB" id="A0A9P5XZN6"/>
<feature type="compositionally biased region" description="Basic and acidic residues" evidence="1">
    <location>
        <begin position="240"/>
        <end position="256"/>
    </location>
</feature>
<proteinExistence type="predicted"/>
<dbReference type="EMBL" id="MU150311">
    <property type="protein sequence ID" value="KAF9459705.1"/>
    <property type="molecule type" value="Genomic_DNA"/>
</dbReference>
<evidence type="ECO:0000313" key="3">
    <source>
        <dbReference type="Proteomes" id="UP000807353"/>
    </source>
</evidence>
<organism evidence="2 3">
    <name type="scientific">Collybia nuda</name>
    <dbReference type="NCBI Taxonomy" id="64659"/>
    <lineage>
        <taxon>Eukaryota</taxon>
        <taxon>Fungi</taxon>
        <taxon>Dikarya</taxon>
        <taxon>Basidiomycota</taxon>
        <taxon>Agaricomycotina</taxon>
        <taxon>Agaricomycetes</taxon>
        <taxon>Agaricomycetidae</taxon>
        <taxon>Agaricales</taxon>
        <taxon>Tricholomatineae</taxon>
        <taxon>Clitocybaceae</taxon>
        <taxon>Collybia</taxon>
    </lineage>
</organism>
<feature type="region of interest" description="Disordered" evidence="1">
    <location>
        <begin position="207"/>
        <end position="268"/>
    </location>
</feature>
<comment type="caution">
    <text evidence="2">The sequence shown here is derived from an EMBL/GenBank/DDBJ whole genome shotgun (WGS) entry which is preliminary data.</text>
</comment>
<dbReference type="Proteomes" id="UP000807353">
    <property type="component" value="Unassembled WGS sequence"/>
</dbReference>
<accession>A0A9P5XZN6</accession>
<name>A0A9P5XZN6_9AGAR</name>
<protein>
    <submittedName>
        <fullName evidence="2">Uncharacterized protein</fullName>
    </submittedName>
</protein>
<keyword evidence="3" id="KW-1185">Reference proteome</keyword>
<dbReference type="Gene3D" id="3.40.50.620">
    <property type="entry name" value="HUPs"/>
    <property type="match status" value="1"/>
</dbReference>
<evidence type="ECO:0000313" key="2">
    <source>
        <dbReference type="EMBL" id="KAF9459705.1"/>
    </source>
</evidence>
<sequence>MVILVTSVATKLEKCLKIRETWRRTFQNYHYYHHHHHYHHHYHQKPTSTIMNKTHTSRVAGVDPKMPTQTAPSSSQIVIPMRAYTVKDATKAIHQAYHDTEDKIVKALEQLPDNASDAQIQAVEDRIKEFVAELKRETDETLEALITPLSVLRGVKQEGIPKVIETPTTKDRVKTRVFLESDSEMSRSDSSRTSMVSTLNLPVPALESLPREASPSTSRLLHHSKGAPWAIPTPPNSSPERNEAFSKARHDQRRMETGTSKGKRPERQ</sequence>
<gene>
    <name evidence="2" type="ORF">BDZ94DRAFT_1267479</name>
</gene>
<evidence type="ECO:0000256" key="1">
    <source>
        <dbReference type="SAM" id="MobiDB-lite"/>
    </source>
</evidence>
<reference evidence="2" key="1">
    <citation type="submission" date="2020-11" db="EMBL/GenBank/DDBJ databases">
        <authorList>
            <consortium name="DOE Joint Genome Institute"/>
            <person name="Ahrendt S."/>
            <person name="Riley R."/>
            <person name="Andreopoulos W."/>
            <person name="Labutti K."/>
            <person name="Pangilinan J."/>
            <person name="Ruiz-Duenas F.J."/>
            <person name="Barrasa J.M."/>
            <person name="Sanchez-Garcia M."/>
            <person name="Camarero S."/>
            <person name="Miyauchi S."/>
            <person name="Serrano A."/>
            <person name="Linde D."/>
            <person name="Babiker R."/>
            <person name="Drula E."/>
            <person name="Ayuso-Fernandez I."/>
            <person name="Pacheco R."/>
            <person name="Padilla G."/>
            <person name="Ferreira P."/>
            <person name="Barriuso J."/>
            <person name="Kellner H."/>
            <person name="Castanera R."/>
            <person name="Alfaro M."/>
            <person name="Ramirez L."/>
            <person name="Pisabarro A.G."/>
            <person name="Kuo A."/>
            <person name="Tritt A."/>
            <person name="Lipzen A."/>
            <person name="He G."/>
            <person name="Yan M."/>
            <person name="Ng V."/>
            <person name="Cullen D."/>
            <person name="Martin F."/>
            <person name="Rosso M.-N."/>
            <person name="Henrissat B."/>
            <person name="Hibbett D."/>
            <person name="Martinez A.T."/>
            <person name="Grigoriev I.V."/>
        </authorList>
    </citation>
    <scope>NUCLEOTIDE SEQUENCE</scope>
    <source>
        <strain evidence="2">CBS 247.69</strain>
    </source>
</reference>
<dbReference type="InterPro" id="IPR014729">
    <property type="entry name" value="Rossmann-like_a/b/a_fold"/>
</dbReference>